<organism evidence="1 2">
    <name type="scientific">Persea americana</name>
    <name type="common">Avocado</name>
    <dbReference type="NCBI Taxonomy" id="3435"/>
    <lineage>
        <taxon>Eukaryota</taxon>
        <taxon>Viridiplantae</taxon>
        <taxon>Streptophyta</taxon>
        <taxon>Embryophyta</taxon>
        <taxon>Tracheophyta</taxon>
        <taxon>Spermatophyta</taxon>
        <taxon>Magnoliopsida</taxon>
        <taxon>Magnoliidae</taxon>
        <taxon>Laurales</taxon>
        <taxon>Lauraceae</taxon>
        <taxon>Persea</taxon>
    </lineage>
</organism>
<evidence type="ECO:0000313" key="2">
    <source>
        <dbReference type="Proteomes" id="UP001234297"/>
    </source>
</evidence>
<name>A0ACC2KWX0_PERAE</name>
<protein>
    <submittedName>
        <fullName evidence="1">Uncharacterized protein</fullName>
    </submittedName>
</protein>
<keyword evidence="2" id="KW-1185">Reference proteome</keyword>
<comment type="caution">
    <text evidence="1">The sequence shown here is derived from an EMBL/GenBank/DDBJ whole genome shotgun (WGS) entry which is preliminary data.</text>
</comment>
<dbReference type="Proteomes" id="UP001234297">
    <property type="component" value="Chromosome 11"/>
</dbReference>
<evidence type="ECO:0000313" key="1">
    <source>
        <dbReference type="EMBL" id="KAJ8625337.1"/>
    </source>
</evidence>
<accession>A0ACC2KWX0</accession>
<reference evidence="1 2" key="1">
    <citation type="journal article" date="2022" name="Hortic Res">
        <title>A haplotype resolved chromosomal level avocado genome allows analysis of novel avocado genes.</title>
        <authorList>
            <person name="Nath O."/>
            <person name="Fletcher S.J."/>
            <person name="Hayward A."/>
            <person name="Shaw L.M."/>
            <person name="Masouleh A.K."/>
            <person name="Furtado A."/>
            <person name="Henry R.J."/>
            <person name="Mitter N."/>
        </authorList>
    </citation>
    <scope>NUCLEOTIDE SEQUENCE [LARGE SCALE GENOMIC DNA]</scope>
    <source>
        <strain evidence="2">cv. Hass</strain>
    </source>
</reference>
<sequence length="76" mass="8556">MSRDTEPRTGKLPPEIEETGNRDLETGVLYSSSSLLLNYSLSFSCLELPSPKQTHLALHLIFSQISCLVRCRSKLF</sequence>
<proteinExistence type="predicted"/>
<dbReference type="EMBL" id="CM056819">
    <property type="protein sequence ID" value="KAJ8625337.1"/>
    <property type="molecule type" value="Genomic_DNA"/>
</dbReference>
<gene>
    <name evidence="1" type="ORF">MRB53_033867</name>
</gene>